<evidence type="ECO:0000259" key="4">
    <source>
        <dbReference type="PROSITE" id="PS51462"/>
    </source>
</evidence>
<reference evidence="6" key="1">
    <citation type="journal article" date="2019" name="Int. J. Syst. Evol. Microbiol.">
        <title>The Global Catalogue of Microorganisms (GCM) 10K type strain sequencing project: providing services to taxonomists for standard genome sequencing and annotation.</title>
        <authorList>
            <consortium name="The Broad Institute Genomics Platform"/>
            <consortium name="The Broad Institute Genome Sequencing Center for Infectious Disease"/>
            <person name="Wu L."/>
            <person name="Ma J."/>
        </authorList>
    </citation>
    <scope>NUCLEOTIDE SEQUENCE [LARGE SCALE GENOMIC DNA]</scope>
    <source>
        <strain evidence="6">JCM 17688</strain>
    </source>
</reference>
<dbReference type="PANTHER" id="PTHR43046:SF2">
    <property type="entry name" value="8-OXO-DGTP DIPHOSPHATASE-RELATED"/>
    <property type="match status" value="1"/>
</dbReference>
<comment type="caution">
    <text evidence="5">The sequence shown here is derived from an EMBL/GenBank/DDBJ whole genome shotgun (WGS) entry which is preliminary data.</text>
</comment>
<dbReference type="EMBL" id="BAABFR010000016">
    <property type="protein sequence ID" value="GAA4388566.1"/>
    <property type="molecule type" value="Genomic_DNA"/>
</dbReference>
<evidence type="ECO:0000256" key="2">
    <source>
        <dbReference type="ARBA" id="ARBA00022801"/>
    </source>
</evidence>
<dbReference type="PROSITE" id="PS51462">
    <property type="entry name" value="NUDIX"/>
    <property type="match status" value="1"/>
</dbReference>
<dbReference type="InterPro" id="IPR000086">
    <property type="entry name" value="NUDIX_hydrolase_dom"/>
</dbReference>
<evidence type="ECO:0000256" key="1">
    <source>
        <dbReference type="ARBA" id="ARBA00001946"/>
    </source>
</evidence>
<protein>
    <submittedName>
        <fullName evidence="5">NUDIX domain-containing protein</fullName>
    </submittedName>
</protein>
<dbReference type="Pfam" id="PF00293">
    <property type="entry name" value="NUDIX"/>
    <property type="match status" value="1"/>
</dbReference>
<dbReference type="PANTHER" id="PTHR43046">
    <property type="entry name" value="GDP-MANNOSE MANNOSYL HYDROLASE"/>
    <property type="match status" value="1"/>
</dbReference>
<keyword evidence="2" id="KW-0378">Hydrolase</keyword>
<feature type="region of interest" description="Disordered" evidence="3">
    <location>
        <begin position="56"/>
        <end position="81"/>
    </location>
</feature>
<dbReference type="CDD" id="cd18877">
    <property type="entry name" value="NUDIX_Hydrolase"/>
    <property type="match status" value="1"/>
</dbReference>
<dbReference type="Gene3D" id="3.90.79.10">
    <property type="entry name" value="Nucleoside Triphosphate Pyrophosphohydrolase"/>
    <property type="match status" value="1"/>
</dbReference>
<feature type="compositionally biased region" description="Basic and acidic residues" evidence="3">
    <location>
        <begin position="66"/>
        <end position="81"/>
    </location>
</feature>
<organism evidence="5 6">
    <name type="scientific">Tsukamurella soli</name>
    <dbReference type="NCBI Taxonomy" id="644556"/>
    <lineage>
        <taxon>Bacteria</taxon>
        <taxon>Bacillati</taxon>
        <taxon>Actinomycetota</taxon>
        <taxon>Actinomycetes</taxon>
        <taxon>Mycobacteriales</taxon>
        <taxon>Tsukamurellaceae</taxon>
        <taxon>Tsukamurella</taxon>
    </lineage>
</organism>
<feature type="domain" description="Nudix hydrolase" evidence="4">
    <location>
        <begin position="19"/>
        <end position="156"/>
    </location>
</feature>
<keyword evidence="6" id="KW-1185">Reference proteome</keyword>
<sequence>MIGDGNGWVRDPDGSRYWGRFGAAGLLVTAGAVADGTAEDGPVVLLQHRAAWSHQGGTWSVPGGARDSHESASDAALREAGEEAGLDPAAVQIMSELVTARSVAGWTYTTVLARVEGRPALIPNAESLELAWVPLDTVDTLPLHPAFAAAWPRLRPMVAGAQPG</sequence>
<evidence type="ECO:0000256" key="3">
    <source>
        <dbReference type="SAM" id="MobiDB-lite"/>
    </source>
</evidence>
<comment type="cofactor">
    <cofactor evidence="1">
        <name>Mg(2+)</name>
        <dbReference type="ChEBI" id="CHEBI:18420"/>
    </cofactor>
</comment>
<gene>
    <name evidence="5" type="ORF">GCM10023147_14280</name>
</gene>
<dbReference type="Proteomes" id="UP001500635">
    <property type="component" value="Unassembled WGS sequence"/>
</dbReference>
<dbReference type="PROSITE" id="PS00893">
    <property type="entry name" value="NUDIX_BOX"/>
    <property type="match status" value="1"/>
</dbReference>
<dbReference type="RefSeq" id="WP_344992968.1">
    <property type="nucleotide sequence ID" value="NZ_BAABFR010000016.1"/>
</dbReference>
<dbReference type="InterPro" id="IPR020084">
    <property type="entry name" value="NUDIX_hydrolase_CS"/>
</dbReference>
<evidence type="ECO:0000313" key="6">
    <source>
        <dbReference type="Proteomes" id="UP001500635"/>
    </source>
</evidence>
<accession>A0ABP8JCX1</accession>
<dbReference type="SUPFAM" id="SSF55811">
    <property type="entry name" value="Nudix"/>
    <property type="match status" value="1"/>
</dbReference>
<name>A0ABP8JCX1_9ACTN</name>
<evidence type="ECO:0000313" key="5">
    <source>
        <dbReference type="EMBL" id="GAA4388566.1"/>
    </source>
</evidence>
<proteinExistence type="predicted"/>
<dbReference type="InterPro" id="IPR015797">
    <property type="entry name" value="NUDIX_hydrolase-like_dom_sf"/>
</dbReference>